<dbReference type="InterPro" id="IPR035979">
    <property type="entry name" value="RBD_domain_sf"/>
</dbReference>
<sequence>MKIAEKDTKPTEKSPKPVTKNGGIEKNKKKEDFEVRIPRIIVRNLNFKVNEDQLKKAFEKINATINNTSIVKRDGQSKGFGFVTFEKLDDAQKAIEEMNGKKLLGRPMAIDWSLPKNVYEKMHTKETPLIKRDSYGIHSNSKQAGMKQEPEEEHGDEQEDMIEDEEEDMDEDDDGDDDEEEEEEEEEEESKTRTKESSRDVREHRTLFVRNVPFDATEDDLKNILSSNGQRRIVSCRLVIDPVSRHPRGSAFVQFATCEDAQACLNLPFTLRGQDLQADLALGRDELVKAKELRDQKQENNKKHDQRNLTLGNYGVILNIDELDGNETDLKKRQKLEDIKKEKLKNPLHFISPTRLTLHNLPKHVDDNILRKLIIDTLTNDKVPKKDIILKECRVMKTSKDAKKSLGFGFVSLARHEIALRIIELLNNNKLVFGSNRRPIVQFSIENRRALQLKEERIERIKAKQELLKNPSDNKIAFETNKKKKQATPLLDQRTNKIRLSDIIKQAVISEELNNTINDDDHSMEVDNNAKFTIKSTYDQKRKNKKKRSKTKSKGEIRDNLDRMIASSRNKKSLPQKTKQKWFE</sequence>
<dbReference type="AlphaFoldDB" id="A0A818GLW9"/>
<evidence type="ECO:0000256" key="4">
    <source>
        <dbReference type="ARBA" id="ARBA00023242"/>
    </source>
</evidence>
<dbReference type="GO" id="GO:0003729">
    <property type="term" value="F:mRNA binding"/>
    <property type="evidence" value="ECO:0007669"/>
    <property type="project" value="TreeGrafter"/>
</dbReference>
<dbReference type="SMART" id="SM00360">
    <property type="entry name" value="RRM"/>
    <property type="match status" value="3"/>
</dbReference>
<evidence type="ECO:0000256" key="1">
    <source>
        <dbReference type="ARBA" id="ARBA00004123"/>
    </source>
</evidence>
<feature type="region of interest" description="Disordered" evidence="6">
    <location>
        <begin position="536"/>
        <end position="584"/>
    </location>
</feature>
<dbReference type="PROSITE" id="PS50102">
    <property type="entry name" value="RRM"/>
    <property type="match status" value="3"/>
</dbReference>
<dbReference type="PANTHER" id="PTHR48039:SF5">
    <property type="entry name" value="RNA-BINDING PROTEIN 28"/>
    <property type="match status" value="1"/>
</dbReference>
<evidence type="ECO:0000313" key="9">
    <source>
        <dbReference type="EMBL" id="CAF4259657.1"/>
    </source>
</evidence>
<feature type="compositionally biased region" description="Basic residues" evidence="6">
    <location>
        <begin position="542"/>
        <end position="552"/>
    </location>
</feature>
<dbReference type="InterPro" id="IPR012677">
    <property type="entry name" value="Nucleotide-bd_a/b_plait_sf"/>
</dbReference>
<reference evidence="8" key="1">
    <citation type="submission" date="2021-02" db="EMBL/GenBank/DDBJ databases">
        <authorList>
            <person name="Nowell W R."/>
        </authorList>
    </citation>
    <scope>NUCLEOTIDE SEQUENCE</scope>
</reference>
<gene>
    <name evidence="8" type="ORF">FME351_LOCUS16350</name>
    <name evidence="9" type="ORF">TSG867_LOCUS3624</name>
</gene>
<feature type="compositionally biased region" description="Basic and acidic residues" evidence="6">
    <location>
        <begin position="1"/>
        <end position="15"/>
    </location>
</feature>
<dbReference type="Gene3D" id="3.30.70.330">
    <property type="match status" value="3"/>
</dbReference>
<dbReference type="EMBL" id="CAJOBQ010000110">
    <property type="protein sequence ID" value="CAF4259657.1"/>
    <property type="molecule type" value="Genomic_DNA"/>
</dbReference>
<name>A0A818GLW9_9BILA</name>
<dbReference type="PANTHER" id="PTHR48039">
    <property type="entry name" value="RNA-BINDING MOTIF PROTEIN 14B"/>
    <property type="match status" value="1"/>
</dbReference>
<dbReference type="Proteomes" id="UP000663869">
    <property type="component" value="Unassembled WGS sequence"/>
</dbReference>
<feature type="region of interest" description="Disordered" evidence="6">
    <location>
        <begin position="140"/>
        <end position="201"/>
    </location>
</feature>
<evidence type="ECO:0000259" key="7">
    <source>
        <dbReference type="PROSITE" id="PS50102"/>
    </source>
</evidence>
<organism evidence="8 10">
    <name type="scientific">Rotaria socialis</name>
    <dbReference type="NCBI Taxonomy" id="392032"/>
    <lineage>
        <taxon>Eukaryota</taxon>
        <taxon>Metazoa</taxon>
        <taxon>Spiralia</taxon>
        <taxon>Gnathifera</taxon>
        <taxon>Rotifera</taxon>
        <taxon>Eurotatoria</taxon>
        <taxon>Bdelloidea</taxon>
        <taxon>Philodinida</taxon>
        <taxon>Philodinidae</taxon>
        <taxon>Rotaria</taxon>
    </lineage>
</organism>
<dbReference type="CDD" id="cd12416">
    <property type="entry name" value="RRM4_RBM28_like"/>
    <property type="match status" value="1"/>
</dbReference>
<keyword evidence="2" id="KW-0677">Repeat</keyword>
<evidence type="ECO:0000256" key="6">
    <source>
        <dbReference type="SAM" id="MobiDB-lite"/>
    </source>
</evidence>
<feature type="domain" description="RRM" evidence="7">
    <location>
        <begin position="38"/>
        <end position="115"/>
    </location>
</feature>
<keyword evidence="4" id="KW-0539">Nucleus</keyword>
<dbReference type="GO" id="GO:0005730">
    <property type="term" value="C:nucleolus"/>
    <property type="evidence" value="ECO:0007669"/>
    <property type="project" value="TreeGrafter"/>
</dbReference>
<evidence type="ECO:0000256" key="5">
    <source>
        <dbReference type="PROSITE-ProRule" id="PRU00176"/>
    </source>
</evidence>
<feature type="compositionally biased region" description="Acidic residues" evidence="6">
    <location>
        <begin position="150"/>
        <end position="189"/>
    </location>
</feature>
<feature type="compositionally biased region" description="Basic residues" evidence="6">
    <location>
        <begin position="569"/>
        <end position="584"/>
    </location>
</feature>
<dbReference type="EMBL" id="CAJNYU010002009">
    <property type="protein sequence ID" value="CAF3494039.1"/>
    <property type="molecule type" value="Genomic_DNA"/>
</dbReference>
<dbReference type="Proteomes" id="UP000663862">
    <property type="component" value="Unassembled WGS sequence"/>
</dbReference>
<dbReference type="InterPro" id="IPR051945">
    <property type="entry name" value="RRM_MRD1_RNA_proc_ribogen"/>
</dbReference>
<evidence type="ECO:0000313" key="8">
    <source>
        <dbReference type="EMBL" id="CAF3494039.1"/>
    </source>
</evidence>
<feature type="domain" description="RRM" evidence="7">
    <location>
        <begin position="354"/>
        <end position="446"/>
    </location>
</feature>
<evidence type="ECO:0000313" key="10">
    <source>
        <dbReference type="Proteomes" id="UP000663869"/>
    </source>
</evidence>
<dbReference type="FunFam" id="3.30.70.330:FF:000182">
    <property type="entry name" value="RNA-binding motif protein 28"/>
    <property type="match status" value="1"/>
</dbReference>
<comment type="caution">
    <text evidence="8">The sequence shown here is derived from an EMBL/GenBank/DDBJ whole genome shotgun (WGS) entry which is preliminary data.</text>
</comment>
<feature type="compositionally biased region" description="Basic and acidic residues" evidence="6">
    <location>
        <begin position="190"/>
        <end position="201"/>
    </location>
</feature>
<comment type="subcellular location">
    <subcellularLocation>
        <location evidence="1">Nucleus</location>
    </subcellularLocation>
</comment>
<protein>
    <recommendedName>
        <fullName evidence="7">RRM domain-containing protein</fullName>
    </recommendedName>
</protein>
<proteinExistence type="predicted"/>
<accession>A0A818GLW9</accession>
<dbReference type="SUPFAM" id="SSF54928">
    <property type="entry name" value="RNA-binding domain, RBD"/>
    <property type="match status" value="3"/>
</dbReference>
<keyword evidence="3 5" id="KW-0694">RNA-binding</keyword>
<feature type="compositionally biased region" description="Basic and acidic residues" evidence="6">
    <location>
        <begin position="553"/>
        <end position="562"/>
    </location>
</feature>
<feature type="domain" description="RRM" evidence="7">
    <location>
        <begin position="205"/>
        <end position="293"/>
    </location>
</feature>
<dbReference type="InterPro" id="IPR000504">
    <property type="entry name" value="RRM_dom"/>
</dbReference>
<evidence type="ECO:0000256" key="2">
    <source>
        <dbReference type="ARBA" id="ARBA00022737"/>
    </source>
</evidence>
<evidence type="ECO:0000256" key="3">
    <source>
        <dbReference type="ARBA" id="ARBA00022884"/>
    </source>
</evidence>
<feature type="region of interest" description="Disordered" evidence="6">
    <location>
        <begin position="1"/>
        <end position="29"/>
    </location>
</feature>
<dbReference type="Pfam" id="PF00076">
    <property type="entry name" value="RRM_1"/>
    <property type="match status" value="2"/>
</dbReference>